<dbReference type="EMBL" id="CP061510">
    <property type="protein sequence ID" value="QSB46029.1"/>
    <property type="molecule type" value="Genomic_DNA"/>
</dbReference>
<gene>
    <name evidence="16" type="ORF">IDJ81_04305</name>
</gene>
<keyword evidence="8 12" id="KW-0798">TonB box</keyword>
<evidence type="ECO:0000256" key="8">
    <source>
        <dbReference type="ARBA" id="ARBA00023077"/>
    </source>
</evidence>
<keyword evidence="2 11" id="KW-0813">Transport</keyword>
<dbReference type="InterPro" id="IPR000531">
    <property type="entry name" value="Beta-barrel_TonB"/>
</dbReference>
<dbReference type="PANTHER" id="PTHR32552">
    <property type="entry name" value="FERRICHROME IRON RECEPTOR-RELATED"/>
    <property type="match status" value="1"/>
</dbReference>
<sequence length="821" mass="87710">MLFTSALVAPGVASAQSVDEADATGKAASGSVDAKSDGKSDRENASNSANSNEIIVTARRRDERLIDAPVAITAVGGDTLNQYQATRVTDIASLVPSLVAGKAASGSSASIFLRGVGSTALSAGFDQSVSFVIDGLPMSRGREISLPQFDVQRVEVLKGPQALFFGKNTTGGLISITTNGPTDHFEAGLKGGYGFEAKERYVEGFVSGPISDSIRARLAGRYSKSDGAFVNTAAPTYTNYIPGQFRFSNDDRRGGSESYGLRGTVEIDFSPDFKYEVKGGFTKVKDGGPTDLVERLCGGGRTSPLPADPGFGTPFPASPNADCSINGRSDSSNIPPIVAETNYRYARDGVLYADFASQYVIGTGTISSDVFDVSSITGYYHFKQTDLNNVTGEAYPAGFSQLADFKQFSQELRFQSTFDGPLGVMFGGFYSDSEFVFNTDAYIFPVPLDPINNTFTTFKRDNGFKTNSLSFFAEATLAITPSLELSAGGRYSFESRDSYQRSLAAHSAFAGTFPAGIELRDKYNDENFSPQVTLRYKPSTNTTLYASYKQGFKAGGFNISQSLTPAASVQAGRFGAESAEGGEIGFRTLLFDNALAFSITAYRYLYTDLQVQFFDPQTVSLTAGNAGELRTQGIEADFNYRVPGLDGLSLRGAAAYNDAKFRDYIGQCYVGQTIAEGCNLQLVGGAYTAQDYSDRTPPKAPEFAGRLGVTYEMPVGSSFKLRLSGDGSYTSKYNFTDALRPDAVQDGYAKLDAAIAFGDIDDAWTISLIGRNLTNKLVVAAANDMPFTGGTGTGTTNGVVADMSAFVDNPREIIVEASFKF</sequence>
<dbReference type="SUPFAM" id="SSF56935">
    <property type="entry name" value="Porins"/>
    <property type="match status" value="1"/>
</dbReference>
<dbReference type="Proteomes" id="UP000663637">
    <property type="component" value="Chromosome"/>
</dbReference>
<evidence type="ECO:0000313" key="16">
    <source>
        <dbReference type="EMBL" id="QSB46029.1"/>
    </source>
</evidence>
<protein>
    <submittedName>
        <fullName evidence="16">TonB-dependent receptor</fullName>
    </submittedName>
</protein>
<evidence type="ECO:0000256" key="4">
    <source>
        <dbReference type="ARBA" id="ARBA00022496"/>
    </source>
</evidence>
<proteinExistence type="inferred from homology"/>
<keyword evidence="5 11" id="KW-0812">Transmembrane</keyword>
<evidence type="ECO:0000256" key="1">
    <source>
        <dbReference type="ARBA" id="ARBA00004571"/>
    </source>
</evidence>
<evidence type="ECO:0000256" key="3">
    <source>
        <dbReference type="ARBA" id="ARBA00022452"/>
    </source>
</evidence>
<feature type="compositionally biased region" description="Basic and acidic residues" evidence="13">
    <location>
        <begin position="34"/>
        <end position="44"/>
    </location>
</feature>
<evidence type="ECO:0000256" key="2">
    <source>
        <dbReference type="ARBA" id="ARBA00022448"/>
    </source>
</evidence>
<dbReference type="PANTHER" id="PTHR32552:SF81">
    <property type="entry name" value="TONB-DEPENDENT OUTER MEMBRANE RECEPTOR"/>
    <property type="match status" value="1"/>
</dbReference>
<dbReference type="InterPro" id="IPR012910">
    <property type="entry name" value="Plug_dom"/>
</dbReference>
<feature type="domain" description="TonB-dependent receptor-like beta-barrel" evidence="14">
    <location>
        <begin position="342"/>
        <end position="773"/>
    </location>
</feature>
<keyword evidence="9 11" id="KW-0472">Membrane</keyword>
<name>A0ABX7KCJ8_9SPHN</name>
<evidence type="ECO:0000256" key="10">
    <source>
        <dbReference type="ARBA" id="ARBA00023237"/>
    </source>
</evidence>
<keyword evidence="10 11" id="KW-0998">Cell outer membrane</keyword>
<dbReference type="InterPro" id="IPR036942">
    <property type="entry name" value="Beta-barrel_TonB_sf"/>
</dbReference>
<evidence type="ECO:0000256" key="9">
    <source>
        <dbReference type="ARBA" id="ARBA00023136"/>
    </source>
</evidence>
<feature type="domain" description="TonB-dependent receptor plug" evidence="15">
    <location>
        <begin position="65"/>
        <end position="172"/>
    </location>
</feature>
<evidence type="ECO:0000256" key="7">
    <source>
        <dbReference type="ARBA" id="ARBA00023065"/>
    </source>
</evidence>
<dbReference type="InterPro" id="IPR039426">
    <property type="entry name" value="TonB-dep_rcpt-like"/>
</dbReference>
<keyword evidence="6" id="KW-0408">Iron</keyword>
<keyword evidence="16" id="KW-0675">Receptor</keyword>
<dbReference type="PROSITE" id="PS52016">
    <property type="entry name" value="TONB_DEPENDENT_REC_3"/>
    <property type="match status" value="1"/>
</dbReference>
<evidence type="ECO:0000259" key="14">
    <source>
        <dbReference type="Pfam" id="PF00593"/>
    </source>
</evidence>
<evidence type="ECO:0000256" key="5">
    <source>
        <dbReference type="ARBA" id="ARBA00022692"/>
    </source>
</evidence>
<comment type="subcellular location">
    <subcellularLocation>
        <location evidence="1 11">Cell outer membrane</location>
        <topology evidence="1 11">Multi-pass membrane protein</topology>
    </subcellularLocation>
</comment>
<keyword evidence="4" id="KW-0410">Iron transport</keyword>
<evidence type="ECO:0000256" key="13">
    <source>
        <dbReference type="SAM" id="MobiDB-lite"/>
    </source>
</evidence>
<dbReference type="Pfam" id="PF07715">
    <property type="entry name" value="Plug"/>
    <property type="match status" value="1"/>
</dbReference>
<dbReference type="Gene3D" id="2.40.170.20">
    <property type="entry name" value="TonB-dependent receptor, beta-barrel domain"/>
    <property type="match status" value="1"/>
</dbReference>
<evidence type="ECO:0000256" key="11">
    <source>
        <dbReference type="PROSITE-ProRule" id="PRU01360"/>
    </source>
</evidence>
<comment type="similarity">
    <text evidence="11 12">Belongs to the TonB-dependent receptor family.</text>
</comment>
<evidence type="ECO:0000313" key="17">
    <source>
        <dbReference type="Proteomes" id="UP000663637"/>
    </source>
</evidence>
<feature type="region of interest" description="Disordered" evidence="13">
    <location>
        <begin position="1"/>
        <end position="54"/>
    </location>
</feature>
<keyword evidence="7" id="KW-0406">Ion transport</keyword>
<evidence type="ECO:0000259" key="15">
    <source>
        <dbReference type="Pfam" id="PF07715"/>
    </source>
</evidence>
<dbReference type="Pfam" id="PF00593">
    <property type="entry name" value="TonB_dep_Rec_b-barrel"/>
    <property type="match status" value="1"/>
</dbReference>
<evidence type="ECO:0000256" key="6">
    <source>
        <dbReference type="ARBA" id="ARBA00023004"/>
    </source>
</evidence>
<evidence type="ECO:0000256" key="12">
    <source>
        <dbReference type="RuleBase" id="RU003357"/>
    </source>
</evidence>
<keyword evidence="3 11" id="KW-1134">Transmembrane beta strand</keyword>
<keyword evidence="17" id="KW-1185">Reference proteome</keyword>
<organism evidence="16 17">
    <name type="scientific">Tsuneonella flava</name>
    <dbReference type="NCBI Taxonomy" id="2055955"/>
    <lineage>
        <taxon>Bacteria</taxon>
        <taxon>Pseudomonadati</taxon>
        <taxon>Pseudomonadota</taxon>
        <taxon>Alphaproteobacteria</taxon>
        <taxon>Sphingomonadales</taxon>
        <taxon>Erythrobacteraceae</taxon>
        <taxon>Tsuneonella</taxon>
    </lineage>
</organism>
<reference evidence="16 17" key="1">
    <citation type="submission" date="2020-09" db="EMBL/GenBank/DDBJ databases">
        <title>Complete genome sequence of altererythrobacter flavus SS-21NJ, isolated from Dongying oil sludge in Shandong province.</title>
        <authorList>
            <person name="Sun S."/>
            <person name="Zhang Z."/>
        </authorList>
    </citation>
    <scope>NUCLEOTIDE SEQUENCE [LARGE SCALE GENOMIC DNA]</scope>
    <source>
        <strain evidence="16 17">SS-21NJ</strain>
    </source>
</reference>
<accession>A0ABX7KCJ8</accession>